<sequence>MALRHIGNYSSPLYMDIPQDCDSYQASNHTSLASSVTSIPNCQTNLSLHQIQGISFLLNIEDNLEQNFESLWKHSDNLWIKKVFSNAVENGLIPQDIVCKSRGGILADDMGLGKSLTTLCLIQKTQNEALKYSEISKDHVPATLIIVPLSTLHNWENEIRLHFHDGSLPYSIFHGSNRNFISFQNLKQNAVIITTYDVISGYNVEDVHWMRINPLLVNWFRIVLDEAQIQILEEFRKNPKSQVLLTTKGTGGVGIDLRCAQNVYIMEPGWNPSTDDQAVDRLYWLGQKKEVHVFHYITVGSIAVNIQQARRKKHQIQMLSIGHLGTVDHELEKLIVETIEKS</sequence>
<dbReference type="InterPro" id="IPR014001">
    <property type="entry name" value="Helicase_ATP-bd"/>
</dbReference>
<dbReference type="GO" id="GO:0005634">
    <property type="term" value="C:nucleus"/>
    <property type="evidence" value="ECO:0007669"/>
    <property type="project" value="TreeGrafter"/>
</dbReference>
<dbReference type="CDD" id="cd18793">
    <property type="entry name" value="SF2_C_SNF"/>
    <property type="match status" value="1"/>
</dbReference>
<dbReference type="InterPro" id="IPR049730">
    <property type="entry name" value="SNF2/RAD54-like_C"/>
</dbReference>
<dbReference type="InterPro" id="IPR000330">
    <property type="entry name" value="SNF2_N"/>
</dbReference>
<dbReference type="GO" id="GO:0016787">
    <property type="term" value="F:hydrolase activity"/>
    <property type="evidence" value="ECO:0007669"/>
    <property type="project" value="UniProtKB-KW"/>
</dbReference>
<reference evidence="5" key="1">
    <citation type="submission" date="2021-03" db="EMBL/GenBank/DDBJ databases">
        <title>Draft genome sequence of rust myrtle Austropuccinia psidii MF-1, a brazilian biotype.</title>
        <authorList>
            <person name="Quecine M.C."/>
            <person name="Pachon D.M.R."/>
            <person name="Bonatelli M.L."/>
            <person name="Correr F.H."/>
            <person name="Franceschini L.M."/>
            <person name="Leite T.F."/>
            <person name="Margarido G.R.A."/>
            <person name="Almeida C.A."/>
            <person name="Ferrarezi J.A."/>
            <person name="Labate C.A."/>
        </authorList>
    </citation>
    <scope>NUCLEOTIDE SEQUENCE</scope>
    <source>
        <strain evidence="5">MF-1</strain>
    </source>
</reference>
<accession>A0A9Q3PJA7</accession>
<gene>
    <name evidence="5" type="ORF">O181_103509</name>
</gene>
<evidence type="ECO:0000259" key="4">
    <source>
        <dbReference type="PROSITE" id="PS51192"/>
    </source>
</evidence>
<evidence type="ECO:0000256" key="1">
    <source>
        <dbReference type="ARBA" id="ARBA00022741"/>
    </source>
</evidence>
<dbReference type="SUPFAM" id="SSF52540">
    <property type="entry name" value="P-loop containing nucleoside triphosphate hydrolases"/>
    <property type="match status" value="2"/>
</dbReference>
<organism evidence="5 6">
    <name type="scientific">Austropuccinia psidii MF-1</name>
    <dbReference type="NCBI Taxonomy" id="1389203"/>
    <lineage>
        <taxon>Eukaryota</taxon>
        <taxon>Fungi</taxon>
        <taxon>Dikarya</taxon>
        <taxon>Basidiomycota</taxon>
        <taxon>Pucciniomycotina</taxon>
        <taxon>Pucciniomycetes</taxon>
        <taxon>Pucciniales</taxon>
        <taxon>Sphaerophragmiaceae</taxon>
        <taxon>Austropuccinia</taxon>
    </lineage>
</organism>
<evidence type="ECO:0000256" key="3">
    <source>
        <dbReference type="ARBA" id="ARBA00022840"/>
    </source>
</evidence>
<name>A0A9Q3PJA7_9BASI</name>
<dbReference type="PANTHER" id="PTHR45626">
    <property type="entry name" value="TRANSCRIPTION TERMINATION FACTOR 2-RELATED"/>
    <property type="match status" value="1"/>
</dbReference>
<dbReference type="Pfam" id="PF00176">
    <property type="entry name" value="SNF2-rel_dom"/>
    <property type="match status" value="1"/>
</dbReference>
<dbReference type="InterPro" id="IPR038718">
    <property type="entry name" value="SNF2-like_sf"/>
</dbReference>
<feature type="domain" description="Helicase ATP-binding" evidence="4">
    <location>
        <begin position="95"/>
        <end position="269"/>
    </location>
</feature>
<dbReference type="InterPro" id="IPR050628">
    <property type="entry name" value="SNF2_RAD54_helicase_TF"/>
</dbReference>
<evidence type="ECO:0000313" key="5">
    <source>
        <dbReference type="EMBL" id="MBW0563794.1"/>
    </source>
</evidence>
<keyword evidence="1" id="KW-0547">Nucleotide-binding</keyword>
<dbReference type="Gene3D" id="3.40.50.10810">
    <property type="entry name" value="Tandem AAA-ATPase domain"/>
    <property type="match status" value="1"/>
</dbReference>
<dbReference type="AlphaFoldDB" id="A0A9Q3PJA7"/>
<dbReference type="GO" id="GO:0006281">
    <property type="term" value="P:DNA repair"/>
    <property type="evidence" value="ECO:0007669"/>
    <property type="project" value="TreeGrafter"/>
</dbReference>
<proteinExistence type="predicted"/>
<evidence type="ECO:0000256" key="2">
    <source>
        <dbReference type="ARBA" id="ARBA00022801"/>
    </source>
</evidence>
<evidence type="ECO:0000313" key="6">
    <source>
        <dbReference type="Proteomes" id="UP000765509"/>
    </source>
</evidence>
<protein>
    <recommendedName>
        <fullName evidence="4">Helicase ATP-binding domain-containing protein</fullName>
    </recommendedName>
</protein>
<dbReference type="PROSITE" id="PS51192">
    <property type="entry name" value="HELICASE_ATP_BIND_1"/>
    <property type="match status" value="1"/>
</dbReference>
<keyword evidence="6" id="KW-1185">Reference proteome</keyword>
<dbReference type="PANTHER" id="PTHR45626:SF22">
    <property type="entry name" value="DNA REPAIR PROTEIN RAD5"/>
    <property type="match status" value="1"/>
</dbReference>
<dbReference type="SMART" id="SM00487">
    <property type="entry name" value="DEXDc"/>
    <property type="match status" value="1"/>
</dbReference>
<dbReference type="OrthoDB" id="448448at2759"/>
<dbReference type="Proteomes" id="UP000765509">
    <property type="component" value="Unassembled WGS sequence"/>
</dbReference>
<dbReference type="InterPro" id="IPR027417">
    <property type="entry name" value="P-loop_NTPase"/>
</dbReference>
<comment type="caution">
    <text evidence="5">The sequence shown here is derived from an EMBL/GenBank/DDBJ whole genome shotgun (WGS) entry which is preliminary data.</text>
</comment>
<dbReference type="GO" id="GO:0008094">
    <property type="term" value="F:ATP-dependent activity, acting on DNA"/>
    <property type="evidence" value="ECO:0007669"/>
    <property type="project" value="TreeGrafter"/>
</dbReference>
<keyword evidence="2" id="KW-0378">Hydrolase</keyword>
<dbReference type="EMBL" id="AVOT02074758">
    <property type="protein sequence ID" value="MBW0563794.1"/>
    <property type="molecule type" value="Genomic_DNA"/>
</dbReference>
<dbReference type="GO" id="GO:0005524">
    <property type="term" value="F:ATP binding"/>
    <property type="evidence" value="ECO:0007669"/>
    <property type="project" value="UniProtKB-KW"/>
</dbReference>
<keyword evidence="3" id="KW-0067">ATP-binding</keyword>